<sequence>MTYNVLGMILVPDQLAALYDATQVLVAAYDSFDRLRYANAAFRSAFFLAPGEEVTWAEIMRRNHAERRGTVIAAPDFDAWLVSTSSRRGKVPYRAFETDLYDGRWLLMTEGVSASGWMLCIASDITALREDGRDVRQARDRAIKEAQTDDLTGIANRRFITARVDDMLSPGALGGALCVLDLDNFKYINDLVGHLAGDAVLRDFAARINGLIRRKDCFGRIGGEEFVLVLPQTAAEEAVLIVERMLSLVRQSRPLPQWPDFAYTFSAGIATGGPGTTFTDLYGRADRALYMAKMSGRNRIQVDGEAPPAVMAARG</sequence>
<evidence type="ECO:0000256" key="2">
    <source>
        <dbReference type="ARBA" id="ARBA00034247"/>
    </source>
</evidence>
<organism evidence="4 5">
    <name type="scientific">Xanthobacter aminoxidans</name>
    <dbReference type="NCBI Taxonomy" id="186280"/>
    <lineage>
        <taxon>Bacteria</taxon>
        <taxon>Pseudomonadati</taxon>
        <taxon>Pseudomonadota</taxon>
        <taxon>Alphaproteobacteria</taxon>
        <taxon>Hyphomicrobiales</taxon>
        <taxon>Xanthobacteraceae</taxon>
        <taxon>Xanthobacter</taxon>
    </lineage>
</organism>
<name>A0ABW6ZIB2_9HYPH</name>
<dbReference type="EMBL" id="JBAFUR010000002">
    <property type="protein sequence ID" value="MFG1252771.1"/>
    <property type="molecule type" value="Genomic_DNA"/>
</dbReference>
<dbReference type="InterPro" id="IPR029787">
    <property type="entry name" value="Nucleotide_cyclase"/>
</dbReference>
<evidence type="ECO:0000313" key="5">
    <source>
        <dbReference type="Proteomes" id="UP001604043"/>
    </source>
</evidence>
<evidence type="ECO:0000256" key="1">
    <source>
        <dbReference type="ARBA" id="ARBA00012528"/>
    </source>
</evidence>
<keyword evidence="4" id="KW-0808">Transferase</keyword>
<dbReference type="InterPro" id="IPR050469">
    <property type="entry name" value="Diguanylate_Cyclase"/>
</dbReference>
<dbReference type="Proteomes" id="UP001604043">
    <property type="component" value="Unassembled WGS sequence"/>
</dbReference>
<proteinExistence type="predicted"/>
<evidence type="ECO:0000259" key="3">
    <source>
        <dbReference type="PROSITE" id="PS50887"/>
    </source>
</evidence>
<dbReference type="GO" id="GO:0052621">
    <property type="term" value="F:diguanylate cyclase activity"/>
    <property type="evidence" value="ECO:0007669"/>
    <property type="project" value="UniProtKB-EC"/>
</dbReference>
<accession>A0ABW6ZIB2</accession>
<gene>
    <name evidence="4" type="ORF">V5F30_11195</name>
</gene>
<dbReference type="InterPro" id="IPR000160">
    <property type="entry name" value="GGDEF_dom"/>
</dbReference>
<comment type="catalytic activity">
    <reaction evidence="2">
        <text>2 GTP = 3',3'-c-di-GMP + 2 diphosphate</text>
        <dbReference type="Rhea" id="RHEA:24898"/>
        <dbReference type="ChEBI" id="CHEBI:33019"/>
        <dbReference type="ChEBI" id="CHEBI:37565"/>
        <dbReference type="ChEBI" id="CHEBI:58805"/>
        <dbReference type="EC" id="2.7.7.65"/>
    </reaction>
</comment>
<dbReference type="PANTHER" id="PTHR45138:SF9">
    <property type="entry name" value="DIGUANYLATE CYCLASE DGCM-RELATED"/>
    <property type="match status" value="1"/>
</dbReference>
<keyword evidence="5" id="KW-1185">Reference proteome</keyword>
<dbReference type="PROSITE" id="PS50887">
    <property type="entry name" value="GGDEF"/>
    <property type="match status" value="1"/>
</dbReference>
<dbReference type="RefSeq" id="WP_394007699.1">
    <property type="nucleotide sequence ID" value="NZ_JBAFUR010000002.1"/>
</dbReference>
<comment type="caution">
    <text evidence="4">The sequence shown here is derived from an EMBL/GenBank/DDBJ whole genome shotgun (WGS) entry which is preliminary data.</text>
</comment>
<dbReference type="SMART" id="SM00267">
    <property type="entry name" value="GGDEF"/>
    <property type="match status" value="1"/>
</dbReference>
<evidence type="ECO:0000313" key="4">
    <source>
        <dbReference type="EMBL" id="MFG1252771.1"/>
    </source>
</evidence>
<dbReference type="Pfam" id="PF00990">
    <property type="entry name" value="GGDEF"/>
    <property type="match status" value="1"/>
</dbReference>
<dbReference type="PANTHER" id="PTHR45138">
    <property type="entry name" value="REGULATORY COMPONENTS OF SENSORY TRANSDUCTION SYSTEM"/>
    <property type="match status" value="1"/>
</dbReference>
<dbReference type="Gene3D" id="3.30.70.270">
    <property type="match status" value="1"/>
</dbReference>
<reference evidence="4 5" key="1">
    <citation type="submission" date="2024-02" db="EMBL/GenBank/DDBJ databases">
        <title>Expansion and revision of Xanthobacter and proposal of Roseixanthobacter gen. nov.</title>
        <authorList>
            <person name="Soltysiak M.P.M."/>
            <person name="Jalihal A."/>
            <person name="Ory A."/>
            <person name="Chrisophersen C."/>
            <person name="Lee A.D."/>
            <person name="Boulton J."/>
            <person name="Springer M."/>
        </authorList>
    </citation>
    <scope>NUCLEOTIDE SEQUENCE [LARGE SCALE GENOMIC DNA]</scope>
    <source>
        <strain evidence="4 5">CB5</strain>
    </source>
</reference>
<feature type="domain" description="GGDEF" evidence="3">
    <location>
        <begin position="173"/>
        <end position="305"/>
    </location>
</feature>
<dbReference type="InterPro" id="IPR043128">
    <property type="entry name" value="Rev_trsase/Diguanyl_cyclase"/>
</dbReference>
<protein>
    <recommendedName>
        <fullName evidence="1">diguanylate cyclase</fullName>
        <ecNumber evidence="1">2.7.7.65</ecNumber>
    </recommendedName>
</protein>
<dbReference type="NCBIfam" id="TIGR00254">
    <property type="entry name" value="GGDEF"/>
    <property type="match status" value="1"/>
</dbReference>
<keyword evidence="4" id="KW-0548">Nucleotidyltransferase</keyword>
<dbReference type="SUPFAM" id="SSF55073">
    <property type="entry name" value="Nucleotide cyclase"/>
    <property type="match status" value="1"/>
</dbReference>
<dbReference type="EC" id="2.7.7.65" evidence="1"/>
<dbReference type="CDD" id="cd01949">
    <property type="entry name" value="GGDEF"/>
    <property type="match status" value="1"/>
</dbReference>